<evidence type="ECO:0000256" key="2">
    <source>
        <dbReference type="ARBA" id="ARBA00022679"/>
    </source>
</evidence>
<dbReference type="Proteomes" id="UP000660454">
    <property type="component" value="Unassembled WGS sequence"/>
</dbReference>
<dbReference type="Gene3D" id="3.40.50.2000">
    <property type="entry name" value="Glycogen Phosphorylase B"/>
    <property type="match status" value="2"/>
</dbReference>
<keyword evidence="2" id="KW-0808">Transferase</keyword>
<dbReference type="CDD" id="cd03801">
    <property type="entry name" value="GT4_PimA-like"/>
    <property type="match status" value="1"/>
</dbReference>
<name>A0ABQ4H206_9ACTN</name>
<gene>
    <name evidence="5" type="ORF">Msi02_85350</name>
</gene>
<sequence length="410" mass="43812">MSITTSGYIRTVHVLRLCSVFAAPVTALRGRGVRFDPVGGMQNHCARLSEALDRLGVRQTIVTTRPPTAPRTEDFGRHGLLVRLGLPIPAGRQMYAMAAWPLLSRLAEGADLVHAHLGEDLAVVPLALRAAGHARVPFVLTVHCSPGHTVSGRTPRALVLRHLGGALERRGTARADAVIVLTPRMRDVLVGDGVPAGRVHVIPSGIAPVFTRPAGPGPLLDGVPVPRVLYVGRLHEQKGVDVLLRALALLGDPPVDLLVVGDGPRARRLRELAERLGVAARVHLRGFVPQEEIPGVLGGGDPLVLPSRYEELGTVLIEAMHAGNPIVATRVGGIPDLVEDGVTGLLVPPGRPEALAAAIRRLLDDPAEAKEMAANARRRVAELHWDTLVHRVHAVYGEVLRARTRIEARA</sequence>
<proteinExistence type="predicted"/>
<dbReference type="InterPro" id="IPR028098">
    <property type="entry name" value="Glyco_trans_4-like_N"/>
</dbReference>
<feature type="domain" description="Glycosyl transferase family 1" evidence="3">
    <location>
        <begin position="227"/>
        <end position="379"/>
    </location>
</feature>
<organism evidence="5 6">
    <name type="scientific">Microbispora siamensis</name>
    <dbReference type="NCBI Taxonomy" id="564413"/>
    <lineage>
        <taxon>Bacteria</taxon>
        <taxon>Bacillati</taxon>
        <taxon>Actinomycetota</taxon>
        <taxon>Actinomycetes</taxon>
        <taxon>Streptosporangiales</taxon>
        <taxon>Streptosporangiaceae</taxon>
        <taxon>Microbispora</taxon>
    </lineage>
</organism>
<dbReference type="PANTHER" id="PTHR45947:SF3">
    <property type="entry name" value="SULFOQUINOVOSYL TRANSFERASE SQD2"/>
    <property type="match status" value="1"/>
</dbReference>
<dbReference type="PANTHER" id="PTHR45947">
    <property type="entry name" value="SULFOQUINOVOSYL TRANSFERASE SQD2"/>
    <property type="match status" value="1"/>
</dbReference>
<evidence type="ECO:0000259" key="4">
    <source>
        <dbReference type="Pfam" id="PF13439"/>
    </source>
</evidence>
<feature type="domain" description="Glycosyltransferase subfamily 4-like N-terminal" evidence="4">
    <location>
        <begin position="38"/>
        <end position="206"/>
    </location>
</feature>
<dbReference type="Pfam" id="PF00534">
    <property type="entry name" value="Glycos_transf_1"/>
    <property type="match status" value="1"/>
</dbReference>
<evidence type="ECO:0000313" key="6">
    <source>
        <dbReference type="Proteomes" id="UP000660454"/>
    </source>
</evidence>
<dbReference type="EMBL" id="BOOF01000097">
    <property type="protein sequence ID" value="GIH67718.1"/>
    <property type="molecule type" value="Genomic_DNA"/>
</dbReference>
<comment type="caution">
    <text evidence="5">The sequence shown here is derived from an EMBL/GenBank/DDBJ whole genome shotgun (WGS) entry which is preliminary data.</text>
</comment>
<evidence type="ECO:0000313" key="5">
    <source>
        <dbReference type="EMBL" id="GIH67718.1"/>
    </source>
</evidence>
<reference evidence="5 6" key="1">
    <citation type="submission" date="2021-01" db="EMBL/GenBank/DDBJ databases">
        <title>Whole genome shotgun sequence of Microbispora siamensis NBRC 104113.</title>
        <authorList>
            <person name="Komaki H."/>
            <person name="Tamura T."/>
        </authorList>
    </citation>
    <scope>NUCLEOTIDE SEQUENCE [LARGE SCALE GENOMIC DNA]</scope>
    <source>
        <strain evidence="5 6">NBRC 104113</strain>
    </source>
</reference>
<accession>A0ABQ4H206</accession>
<protein>
    <submittedName>
        <fullName evidence="5">Uncharacterized protein</fullName>
    </submittedName>
</protein>
<dbReference type="InterPro" id="IPR050194">
    <property type="entry name" value="Glycosyltransferase_grp1"/>
</dbReference>
<keyword evidence="6" id="KW-1185">Reference proteome</keyword>
<evidence type="ECO:0000256" key="1">
    <source>
        <dbReference type="ARBA" id="ARBA00022676"/>
    </source>
</evidence>
<dbReference type="SUPFAM" id="SSF53756">
    <property type="entry name" value="UDP-Glycosyltransferase/glycogen phosphorylase"/>
    <property type="match status" value="1"/>
</dbReference>
<dbReference type="RefSeq" id="WP_204053367.1">
    <property type="nucleotide sequence ID" value="NZ_BOOF01000097.1"/>
</dbReference>
<dbReference type="Pfam" id="PF13439">
    <property type="entry name" value="Glyco_transf_4"/>
    <property type="match status" value="1"/>
</dbReference>
<dbReference type="InterPro" id="IPR001296">
    <property type="entry name" value="Glyco_trans_1"/>
</dbReference>
<keyword evidence="1" id="KW-0328">Glycosyltransferase</keyword>
<evidence type="ECO:0000259" key="3">
    <source>
        <dbReference type="Pfam" id="PF00534"/>
    </source>
</evidence>